<dbReference type="EMBL" id="BARW01007449">
    <property type="protein sequence ID" value="GAI87506.1"/>
    <property type="molecule type" value="Genomic_DNA"/>
</dbReference>
<evidence type="ECO:0000259" key="1">
    <source>
        <dbReference type="PROSITE" id="PS50967"/>
    </source>
</evidence>
<dbReference type="InterPro" id="IPR044876">
    <property type="entry name" value="HRDC_dom_sf"/>
</dbReference>
<dbReference type="AlphaFoldDB" id="X1T808"/>
<organism evidence="2">
    <name type="scientific">marine sediment metagenome</name>
    <dbReference type="NCBI Taxonomy" id="412755"/>
    <lineage>
        <taxon>unclassified sequences</taxon>
        <taxon>metagenomes</taxon>
        <taxon>ecological metagenomes</taxon>
    </lineage>
</organism>
<reference evidence="2" key="1">
    <citation type="journal article" date="2014" name="Front. Microbiol.">
        <title>High frequency of phylogenetically diverse reductive dehalogenase-homologous genes in deep subseafloor sedimentary metagenomes.</title>
        <authorList>
            <person name="Kawai M."/>
            <person name="Futagami T."/>
            <person name="Toyoda A."/>
            <person name="Takaki Y."/>
            <person name="Nishi S."/>
            <person name="Hori S."/>
            <person name="Arai W."/>
            <person name="Tsubouchi T."/>
            <person name="Morono Y."/>
            <person name="Uchiyama I."/>
            <person name="Ito T."/>
            <person name="Fujiyama A."/>
            <person name="Inagaki F."/>
            <person name="Takami H."/>
        </authorList>
    </citation>
    <scope>NUCLEOTIDE SEQUENCE</scope>
    <source>
        <strain evidence="2">Expedition CK06-06</strain>
    </source>
</reference>
<feature type="non-terminal residue" evidence="2">
    <location>
        <position position="1"/>
    </location>
</feature>
<protein>
    <recommendedName>
        <fullName evidence="1">HRDC domain-containing protein</fullName>
    </recommendedName>
</protein>
<dbReference type="Gene3D" id="1.10.150.80">
    <property type="entry name" value="HRDC domain"/>
    <property type="match status" value="1"/>
</dbReference>
<proteinExistence type="predicted"/>
<feature type="domain" description="HRDC" evidence="1">
    <location>
        <begin position="76"/>
        <end position="150"/>
    </location>
</feature>
<dbReference type="PROSITE" id="PS50967">
    <property type="entry name" value="HRDC"/>
    <property type="match status" value="1"/>
</dbReference>
<dbReference type="GO" id="GO:0003676">
    <property type="term" value="F:nucleic acid binding"/>
    <property type="evidence" value="ECO:0007669"/>
    <property type="project" value="InterPro"/>
</dbReference>
<dbReference type="InterPro" id="IPR002121">
    <property type="entry name" value="HRDC_dom"/>
</dbReference>
<gene>
    <name evidence="2" type="ORF">S12H4_15500</name>
</gene>
<dbReference type="SUPFAM" id="SSF47819">
    <property type="entry name" value="HRDC-like"/>
    <property type="match status" value="1"/>
</dbReference>
<dbReference type="SMART" id="SM00341">
    <property type="entry name" value="HRDC"/>
    <property type="match status" value="1"/>
</dbReference>
<dbReference type="Pfam" id="PF00570">
    <property type="entry name" value="HRDC"/>
    <property type="match status" value="1"/>
</dbReference>
<sequence length="150" mass="17765">AHVKVFKIRLNEQYREEDESFLNDFLESVKVESIVPTLISSPQDMHWSVFVVYSELEEDQFPLAEKMLYDSGEALTPEEEHLLFRMKQWREGVAQRENIPSYMIFHVSHLKTIVKMKPQSLEDFAKVKGLSRRKINKYAKDILRMCKEAQ</sequence>
<dbReference type="InterPro" id="IPR010997">
    <property type="entry name" value="HRDC-like_sf"/>
</dbReference>
<name>X1T808_9ZZZZ</name>
<accession>X1T808</accession>
<dbReference type="GO" id="GO:0000166">
    <property type="term" value="F:nucleotide binding"/>
    <property type="evidence" value="ECO:0007669"/>
    <property type="project" value="InterPro"/>
</dbReference>
<comment type="caution">
    <text evidence="2">The sequence shown here is derived from an EMBL/GenBank/DDBJ whole genome shotgun (WGS) entry which is preliminary data.</text>
</comment>
<evidence type="ECO:0000313" key="2">
    <source>
        <dbReference type="EMBL" id="GAI87506.1"/>
    </source>
</evidence>